<evidence type="ECO:0000313" key="10">
    <source>
        <dbReference type="Proteomes" id="UP000290037"/>
    </source>
</evidence>
<reference evidence="7 10" key="3">
    <citation type="submission" date="2018-07" db="EMBL/GenBank/DDBJ databases">
        <title>Leeuwenhoekiella genomics.</title>
        <authorList>
            <person name="Tahon G."/>
            <person name="Willems A."/>
        </authorList>
    </citation>
    <scope>NUCLEOTIDE SEQUENCE [LARGE SCALE GENOMIC DNA]</scope>
    <source>
        <strain evidence="7 10">LMG 24856</strain>
    </source>
</reference>
<proteinExistence type="predicted"/>
<dbReference type="GO" id="GO:0005737">
    <property type="term" value="C:cytoplasm"/>
    <property type="evidence" value="ECO:0007669"/>
    <property type="project" value="TreeGrafter"/>
</dbReference>
<evidence type="ECO:0000256" key="4">
    <source>
        <dbReference type="SAM" id="MobiDB-lite"/>
    </source>
</evidence>
<comment type="subcellular location">
    <subcellularLocation>
        <location evidence="1">Secreted</location>
    </subcellularLocation>
</comment>
<protein>
    <submittedName>
        <fullName evidence="8">von Willebrand factor type A domain-containing protein</fullName>
    </submittedName>
</protein>
<dbReference type="STRING" id="573501.SAMN04487999_3167"/>
<dbReference type="Proteomes" id="UP000290037">
    <property type="component" value="Unassembled WGS sequence"/>
</dbReference>
<dbReference type="InterPro" id="IPR036465">
    <property type="entry name" value="vWFA_dom_sf"/>
</dbReference>
<dbReference type="SUPFAM" id="SSF53300">
    <property type="entry name" value="vWA-like"/>
    <property type="match status" value="1"/>
</dbReference>
<evidence type="ECO:0000313" key="9">
    <source>
        <dbReference type="Proteomes" id="UP000184240"/>
    </source>
</evidence>
<dbReference type="CDD" id="cd00198">
    <property type="entry name" value="vWFA"/>
    <property type="match status" value="1"/>
</dbReference>
<dbReference type="EMBL" id="QOVN01000006">
    <property type="protein sequence ID" value="RXG27801.1"/>
    <property type="molecule type" value="Genomic_DNA"/>
</dbReference>
<dbReference type="InterPro" id="IPR052969">
    <property type="entry name" value="Thr-specific_kinase-like"/>
</dbReference>
<sequence>MKTNYLFLFIFCSLLFISCTEDGALSESEDSFTEDGLASSEPGGESSGVGDGDGSQDNSGIVTAGEWNDLTNWSFWQNLLNQEEADAFTSDWQFNTTNRFSFKVTDASNLPAVDIPISVKQGNNIVWEARTDNQGTAELWIDLKNNAQKTADASAYSFYINNTPITSSVHAFSQGVNTIKLNVSVPVQSKVDLAFIVDATGSMGDEMDFLKDDLKQVIQNVKSNDGNLQISTGTVFYRDTGDAYVVKESAFTTNLESTLSFISDQEAEGGGDFPEAVHTALKTGVDQLQWSTSAKSRIAFLLLDAPPHNESQIKDDMHTSIQKAAKKGIKIIPIVASGINKETEFLMRNFSITTNGTYVFITNDSGVGNDHLEPTVGEYEVEYLKDLMVRLITKYTE</sequence>
<dbReference type="PANTHER" id="PTHR47763:SF1">
    <property type="entry name" value="DUF659 DOMAIN-CONTAINING PROTEIN"/>
    <property type="match status" value="1"/>
</dbReference>
<gene>
    <name evidence="7" type="ORF">DSM01_2920</name>
    <name evidence="8" type="ORF">SAMN04487999_3167</name>
</gene>
<dbReference type="Gene3D" id="3.40.50.410">
    <property type="entry name" value="von Willebrand factor, type A domain"/>
    <property type="match status" value="1"/>
</dbReference>
<evidence type="ECO:0000256" key="2">
    <source>
        <dbReference type="ARBA" id="ARBA00022525"/>
    </source>
</evidence>
<dbReference type="PANTHER" id="PTHR47763">
    <property type="entry name" value="ALPHA-PROTEIN KINASE VWKA"/>
    <property type="match status" value="1"/>
</dbReference>
<organism evidence="8 9">
    <name type="scientific">Leeuwenhoekiella palythoae</name>
    <dbReference type="NCBI Taxonomy" id="573501"/>
    <lineage>
        <taxon>Bacteria</taxon>
        <taxon>Pseudomonadati</taxon>
        <taxon>Bacteroidota</taxon>
        <taxon>Flavobacteriia</taxon>
        <taxon>Flavobacteriales</taxon>
        <taxon>Flavobacteriaceae</taxon>
        <taxon>Leeuwenhoekiella</taxon>
    </lineage>
</organism>
<dbReference type="PROSITE" id="PS50234">
    <property type="entry name" value="VWFA"/>
    <property type="match status" value="1"/>
</dbReference>
<evidence type="ECO:0000256" key="5">
    <source>
        <dbReference type="SAM" id="SignalP"/>
    </source>
</evidence>
<evidence type="ECO:0000256" key="1">
    <source>
        <dbReference type="ARBA" id="ARBA00004613"/>
    </source>
</evidence>
<dbReference type="InterPro" id="IPR056861">
    <property type="entry name" value="HMCN1-like_VWA"/>
</dbReference>
<reference evidence="9" key="1">
    <citation type="submission" date="2016-11" db="EMBL/GenBank/DDBJ databases">
        <authorList>
            <person name="Varghese N."/>
            <person name="Submissions S."/>
        </authorList>
    </citation>
    <scope>NUCLEOTIDE SEQUENCE [LARGE SCALE GENOMIC DNA]</scope>
    <source>
        <strain evidence="9">DSM 19859</strain>
    </source>
</reference>
<dbReference type="GO" id="GO:0004674">
    <property type="term" value="F:protein serine/threonine kinase activity"/>
    <property type="evidence" value="ECO:0007669"/>
    <property type="project" value="TreeGrafter"/>
</dbReference>
<dbReference type="Pfam" id="PF25106">
    <property type="entry name" value="VWA_4"/>
    <property type="match status" value="1"/>
</dbReference>
<dbReference type="Proteomes" id="UP000184240">
    <property type="component" value="Unassembled WGS sequence"/>
</dbReference>
<feature type="region of interest" description="Disordered" evidence="4">
    <location>
        <begin position="30"/>
        <end position="61"/>
    </location>
</feature>
<evidence type="ECO:0000313" key="8">
    <source>
        <dbReference type="EMBL" id="SHI24515.1"/>
    </source>
</evidence>
<feature type="signal peptide" evidence="5">
    <location>
        <begin position="1"/>
        <end position="23"/>
    </location>
</feature>
<keyword evidence="10" id="KW-1185">Reference proteome</keyword>
<feature type="domain" description="VWFA" evidence="6">
    <location>
        <begin position="192"/>
        <end position="387"/>
    </location>
</feature>
<dbReference type="AlphaFoldDB" id="A0A1M5ZJK4"/>
<reference evidence="8" key="2">
    <citation type="submission" date="2016-11" db="EMBL/GenBank/DDBJ databases">
        <authorList>
            <person name="Jaros S."/>
            <person name="Januszkiewicz K."/>
            <person name="Wedrychowicz H."/>
        </authorList>
    </citation>
    <scope>NUCLEOTIDE SEQUENCE [LARGE SCALE GENOMIC DNA]</scope>
    <source>
        <strain evidence="8">DSM 19859</strain>
    </source>
</reference>
<keyword evidence="2" id="KW-0964">Secreted</keyword>
<keyword evidence="3 5" id="KW-0732">Signal</keyword>
<dbReference type="PROSITE" id="PS51257">
    <property type="entry name" value="PROKAR_LIPOPROTEIN"/>
    <property type="match status" value="1"/>
</dbReference>
<evidence type="ECO:0000313" key="7">
    <source>
        <dbReference type="EMBL" id="RXG27801.1"/>
    </source>
</evidence>
<name>A0A1M5ZJK4_9FLAO</name>
<evidence type="ECO:0000256" key="3">
    <source>
        <dbReference type="ARBA" id="ARBA00022729"/>
    </source>
</evidence>
<accession>A0A1M5ZJK4</accession>
<dbReference type="OrthoDB" id="9805121at2"/>
<evidence type="ECO:0000259" key="6">
    <source>
        <dbReference type="PROSITE" id="PS50234"/>
    </source>
</evidence>
<dbReference type="RefSeq" id="WP_072984709.1">
    <property type="nucleotide sequence ID" value="NZ_FQXT01000006.1"/>
</dbReference>
<dbReference type="EMBL" id="FQXT01000006">
    <property type="protein sequence ID" value="SHI24515.1"/>
    <property type="molecule type" value="Genomic_DNA"/>
</dbReference>
<dbReference type="InterPro" id="IPR002035">
    <property type="entry name" value="VWF_A"/>
</dbReference>
<feature type="chain" id="PRO_5009915480" evidence="5">
    <location>
        <begin position="24"/>
        <end position="397"/>
    </location>
</feature>